<organism evidence="2 3">
    <name type="scientific">Azorhizophilus paspali</name>
    <name type="common">Azotobacter paspali</name>
    <dbReference type="NCBI Taxonomy" id="69963"/>
    <lineage>
        <taxon>Bacteria</taxon>
        <taxon>Pseudomonadati</taxon>
        <taxon>Pseudomonadota</taxon>
        <taxon>Gammaproteobacteria</taxon>
        <taxon>Pseudomonadales</taxon>
        <taxon>Pseudomonadaceae</taxon>
        <taxon>Azorhizophilus</taxon>
    </lineage>
</organism>
<sequence length="134" mass="14682">MPRLTQPFQSGIERAIHAIAHIEESYESRGVPEEEAQARAWATVNKQSGGGEKSGSGQRKSETAKRAERKDLARRAAESRRGQPPNRGSASAREQLGSTSLSAMSRTALLERAAELGVRGRWRMRKDELIAALS</sequence>
<evidence type="ECO:0000256" key="1">
    <source>
        <dbReference type="SAM" id="MobiDB-lite"/>
    </source>
</evidence>
<evidence type="ECO:0000313" key="2">
    <source>
        <dbReference type="EMBL" id="MFC0711946.1"/>
    </source>
</evidence>
<accession>A0ABV6SQY5</accession>
<dbReference type="RefSeq" id="WP_376949116.1">
    <property type="nucleotide sequence ID" value="NZ_CP171449.1"/>
</dbReference>
<dbReference type="EMBL" id="JBHLSS010000141">
    <property type="protein sequence ID" value="MFC0711946.1"/>
    <property type="molecule type" value="Genomic_DNA"/>
</dbReference>
<evidence type="ECO:0000313" key="3">
    <source>
        <dbReference type="Proteomes" id="UP001589891"/>
    </source>
</evidence>
<name>A0ABV6SQY5_AZOPA</name>
<gene>
    <name evidence="2" type="ORF">ACFFGX_21170</name>
</gene>
<protein>
    <submittedName>
        <fullName evidence="2">Termination factor Rho</fullName>
    </submittedName>
</protein>
<feature type="compositionally biased region" description="Polar residues" evidence="1">
    <location>
        <begin position="96"/>
        <end position="105"/>
    </location>
</feature>
<reference evidence="2 3" key="1">
    <citation type="submission" date="2024-09" db="EMBL/GenBank/DDBJ databases">
        <authorList>
            <person name="Sun Q."/>
            <person name="Mori K."/>
        </authorList>
    </citation>
    <scope>NUCLEOTIDE SEQUENCE [LARGE SCALE GENOMIC DNA]</scope>
    <source>
        <strain evidence="2 3">NCAIM B.01794</strain>
    </source>
</reference>
<comment type="caution">
    <text evidence="2">The sequence shown here is derived from an EMBL/GenBank/DDBJ whole genome shotgun (WGS) entry which is preliminary data.</text>
</comment>
<feature type="region of interest" description="Disordered" evidence="1">
    <location>
        <begin position="43"/>
        <end position="105"/>
    </location>
</feature>
<feature type="compositionally biased region" description="Basic and acidic residues" evidence="1">
    <location>
        <begin position="59"/>
        <end position="81"/>
    </location>
</feature>
<proteinExistence type="predicted"/>
<keyword evidence="3" id="KW-1185">Reference proteome</keyword>
<dbReference type="Proteomes" id="UP001589891">
    <property type="component" value="Unassembled WGS sequence"/>
</dbReference>